<organism evidence="2 3">
    <name type="scientific">Clostridium haemolyticum NCTC 9693</name>
    <dbReference type="NCBI Taxonomy" id="1443114"/>
    <lineage>
        <taxon>Bacteria</taxon>
        <taxon>Bacillati</taxon>
        <taxon>Bacillota</taxon>
        <taxon>Clostridia</taxon>
        <taxon>Eubacteriales</taxon>
        <taxon>Clostridiaceae</taxon>
        <taxon>Clostridium</taxon>
    </lineage>
</organism>
<evidence type="ECO:0000313" key="3">
    <source>
        <dbReference type="Proteomes" id="UP000027937"/>
    </source>
</evidence>
<dbReference type="Pfam" id="PF16079">
    <property type="entry name" value="Phage_holin_5_2"/>
    <property type="match status" value="1"/>
</dbReference>
<dbReference type="EMBL" id="JENX01000109">
    <property type="protein sequence ID" value="KEI15468.1"/>
    <property type="molecule type" value="Genomic_DNA"/>
</dbReference>
<name>A0ABR4TDI0_CLOHA</name>
<keyword evidence="1" id="KW-0472">Membrane</keyword>
<evidence type="ECO:0000313" key="2">
    <source>
        <dbReference type="EMBL" id="KEI15468.1"/>
    </source>
</evidence>
<comment type="caution">
    <text evidence="2">The sequence shown here is derived from an EMBL/GenBank/DDBJ whole genome shotgun (WGS) entry which is preliminary data.</text>
</comment>
<dbReference type="Proteomes" id="UP000027937">
    <property type="component" value="Unassembled WGS sequence"/>
</dbReference>
<protein>
    <submittedName>
        <fullName evidence="2">Holin</fullName>
    </submittedName>
</protein>
<keyword evidence="1" id="KW-1133">Transmembrane helix</keyword>
<gene>
    <name evidence="2" type="ORF">Z960_00595</name>
</gene>
<evidence type="ECO:0000256" key="1">
    <source>
        <dbReference type="SAM" id="Phobius"/>
    </source>
</evidence>
<accession>A0ABR4TDI0</accession>
<reference evidence="2 3" key="1">
    <citation type="submission" date="2014-02" db="EMBL/GenBank/DDBJ databases">
        <title>Plasmidome dynamics in the species complex Clostridium novyi sensu lato converts strains of independent lineages into distinctly different pathogens.</title>
        <authorList>
            <person name="Skarin H."/>
            <person name="Segerman B."/>
        </authorList>
    </citation>
    <scope>NUCLEOTIDE SEQUENCE [LARGE SCALE GENOMIC DNA]</scope>
    <source>
        <strain evidence="2 3">NCTC 9693</strain>
    </source>
</reference>
<sequence>MDLTNINFVKFIPEQLLILVVALYVLGVFLKASKIKNNIIPWILLIIGIAFSLIIDGLSATSILEGIICSFCAIGTNQLYKQAKKGVD</sequence>
<feature type="transmembrane region" description="Helical" evidence="1">
    <location>
        <begin position="42"/>
        <end position="64"/>
    </location>
</feature>
<dbReference type="InterPro" id="IPR032111">
    <property type="entry name" value="Clostridium_phage_holin"/>
</dbReference>
<proteinExistence type="predicted"/>
<keyword evidence="3" id="KW-1185">Reference proteome</keyword>
<dbReference type="RefSeq" id="WP_039229845.1">
    <property type="nucleotide sequence ID" value="NZ_JENX01000109.1"/>
</dbReference>
<keyword evidence="1" id="KW-0812">Transmembrane</keyword>
<feature type="transmembrane region" description="Helical" evidence="1">
    <location>
        <begin position="12"/>
        <end position="30"/>
    </location>
</feature>